<reference evidence="8 9" key="1">
    <citation type="submission" date="2015-09" db="EMBL/GenBank/DDBJ databases">
        <authorList>
            <consortium name="Swine Surveillance"/>
        </authorList>
    </citation>
    <scope>NUCLEOTIDE SEQUENCE [LARGE SCALE GENOMIC DNA]</scope>
    <source>
        <strain evidence="8 9">CECT 7648</strain>
    </source>
</reference>
<accession>A0A0P1H098</accession>
<evidence type="ECO:0000256" key="5">
    <source>
        <dbReference type="PIRNR" id="PIRNR001369"/>
    </source>
</evidence>
<dbReference type="OrthoDB" id="9800864at2"/>
<dbReference type="UniPathway" id="UPA00223">
    <property type="reaction ID" value="UER00717"/>
</dbReference>
<evidence type="ECO:0000256" key="6">
    <source>
        <dbReference type="PIRSR" id="PIRSR001369-1"/>
    </source>
</evidence>
<feature type="active site" evidence="6">
    <location>
        <position position="314"/>
    </location>
</feature>
<evidence type="ECO:0000256" key="1">
    <source>
        <dbReference type="ARBA" id="ARBA00004751"/>
    </source>
</evidence>
<evidence type="ECO:0000313" key="8">
    <source>
        <dbReference type="EMBL" id="CUH79379.1"/>
    </source>
</evidence>
<dbReference type="PROSITE" id="PS00480">
    <property type="entry name" value="CITRATE_SYNTHASE"/>
    <property type="match status" value="1"/>
</dbReference>
<comment type="pathway">
    <text evidence="1">Carbohydrate metabolism; tricarboxylic acid cycle; isocitrate from oxaloacetate: step 1/2.</text>
</comment>
<dbReference type="GO" id="GO:0006099">
    <property type="term" value="P:tricarboxylic acid cycle"/>
    <property type="evidence" value="ECO:0007669"/>
    <property type="project" value="UniProtKB-UniPathway"/>
</dbReference>
<dbReference type="InterPro" id="IPR002020">
    <property type="entry name" value="Citrate_synthase"/>
</dbReference>
<dbReference type="EMBL" id="CYSE01000004">
    <property type="protein sequence ID" value="CUH79379.1"/>
    <property type="molecule type" value="Genomic_DNA"/>
</dbReference>
<keyword evidence="9" id="KW-1185">Reference proteome</keyword>
<dbReference type="InterPro" id="IPR024176">
    <property type="entry name" value="Citrate_synthase_bac-typ"/>
</dbReference>
<dbReference type="GO" id="GO:0036440">
    <property type="term" value="F:citrate synthase activity"/>
    <property type="evidence" value="ECO:0007669"/>
    <property type="project" value="UniProtKB-EC"/>
</dbReference>
<dbReference type="Gene3D" id="1.10.580.10">
    <property type="entry name" value="Citrate Synthase, domain 1"/>
    <property type="match status" value="1"/>
</dbReference>
<evidence type="ECO:0000256" key="7">
    <source>
        <dbReference type="RuleBase" id="RU003406"/>
    </source>
</evidence>
<dbReference type="PANTHER" id="PTHR11739">
    <property type="entry name" value="CITRATE SYNTHASE"/>
    <property type="match status" value="1"/>
</dbReference>
<evidence type="ECO:0000256" key="3">
    <source>
        <dbReference type="ARBA" id="ARBA00022679"/>
    </source>
</evidence>
<dbReference type="Proteomes" id="UP000054935">
    <property type="component" value="Unassembled WGS sequence"/>
</dbReference>
<dbReference type="InterPro" id="IPR016142">
    <property type="entry name" value="Citrate_synth-like_lrg_a-sub"/>
</dbReference>
<dbReference type="Pfam" id="PF00285">
    <property type="entry name" value="Citrate_synt"/>
    <property type="match status" value="1"/>
</dbReference>
<proteinExistence type="inferred from homology"/>
<comment type="similarity">
    <text evidence="2 5 7">Belongs to the citrate synthase family.</text>
</comment>
<dbReference type="SUPFAM" id="SSF48256">
    <property type="entry name" value="Citrate synthase"/>
    <property type="match status" value="1"/>
</dbReference>
<evidence type="ECO:0000256" key="2">
    <source>
        <dbReference type="ARBA" id="ARBA00010566"/>
    </source>
</evidence>
<dbReference type="PANTHER" id="PTHR11739:SF4">
    <property type="entry name" value="CITRATE SYNTHASE, PEROXISOMAL"/>
    <property type="match status" value="1"/>
</dbReference>
<dbReference type="Gene3D" id="1.10.230.10">
    <property type="entry name" value="Cytochrome P450-Terp, domain 2"/>
    <property type="match status" value="1"/>
</dbReference>
<keyword evidence="3 5" id="KW-0808">Transferase</keyword>
<dbReference type="PIRSF" id="PIRSF001369">
    <property type="entry name" value="Citrate_synth"/>
    <property type="match status" value="1"/>
</dbReference>
<dbReference type="PRINTS" id="PR00143">
    <property type="entry name" value="CITRTSNTHASE"/>
</dbReference>
<dbReference type="GO" id="GO:0005975">
    <property type="term" value="P:carbohydrate metabolic process"/>
    <property type="evidence" value="ECO:0007669"/>
    <property type="project" value="TreeGrafter"/>
</dbReference>
<protein>
    <recommendedName>
        <fullName evidence="5">Citrate synthase</fullName>
    </recommendedName>
</protein>
<feature type="active site" evidence="6">
    <location>
        <position position="261"/>
    </location>
</feature>
<dbReference type="InterPro" id="IPR016143">
    <property type="entry name" value="Citrate_synth-like_sm_a-sub"/>
</dbReference>
<comment type="catalytic activity">
    <reaction evidence="4">
        <text>oxaloacetate + acetyl-CoA + H2O = citrate + CoA + H(+)</text>
        <dbReference type="Rhea" id="RHEA:16845"/>
        <dbReference type="ChEBI" id="CHEBI:15377"/>
        <dbReference type="ChEBI" id="CHEBI:15378"/>
        <dbReference type="ChEBI" id="CHEBI:16452"/>
        <dbReference type="ChEBI" id="CHEBI:16947"/>
        <dbReference type="ChEBI" id="CHEBI:57287"/>
        <dbReference type="ChEBI" id="CHEBI:57288"/>
        <dbReference type="EC" id="2.3.3.16"/>
    </reaction>
</comment>
<evidence type="ECO:0000313" key="9">
    <source>
        <dbReference type="Proteomes" id="UP000054935"/>
    </source>
</evidence>
<dbReference type="InterPro" id="IPR019810">
    <property type="entry name" value="Citrate_synthase_AS"/>
</dbReference>
<dbReference type="InterPro" id="IPR036969">
    <property type="entry name" value="Citrate_synthase_sf"/>
</dbReference>
<sequence>MTQDVKINRGLKGIYFERSGVSHIDGAKGELLYRGYTIHDLAEHATFEEVCYLLIHGDLPTAAQLSAFDDQLRAARQLPLAIYDIIRACQGGHPMDVLRTAVSALAALEPDSQDASEEGFLRNGLRLTAQVPMIIAAHEAIRNGRDPVPADPDLSHAANWLWMLKGEKPSLEAARLADVDFILHAEHGANASSFAARVTVGTEANLHGAMVTALSTLAGPAHGGAAEDVMKMVAEIGRPDNAAAYVKAKRAAREPVTGFGHRVYRAEDPRARHMRDGVRKLGEEMGAPQWYEILQAVVEAMKPYARHGLNVNVDFYSGVIYQLHGIPMDLYVPIFAIGRMPGWLVQCLEQRRSNILIRPLTLYNGPDPRAYVPISDRKSAP</sequence>
<dbReference type="RefSeq" id="WP_058247944.1">
    <property type="nucleotide sequence ID" value="NZ_CYSE01000004.1"/>
</dbReference>
<organism evidence="8 9">
    <name type="scientific">Tropicibacter naphthalenivorans</name>
    <dbReference type="NCBI Taxonomy" id="441103"/>
    <lineage>
        <taxon>Bacteria</taxon>
        <taxon>Pseudomonadati</taxon>
        <taxon>Pseudomonadota</taxon>
        <taxon>Alphaproteobacteria</taxon>
        <taxon>Rhodobacterales</taxon>
        <taxon>Roseobacteraceae</taxon>
        <taxon>Tropicibacter</taxon>
    </lineage>
</organism>
<gene>
    <name evidence="8" type="primary">gltA_2</name>
    <name evidence="8" type="ORF">TRN7648_02441</name>
</gene>
<evidence type="ECO:0000256" key="4">
    <source>
        <dbReference type="ARBA" id="ARBA00049288"/>
    </source>
</evidence>
<keyword evidence="8" id="KW-0012">Acyltransferase</keyword>
<dbReference type="STRING" id="441103.TRN7648_02441"/>
<dbReference type="AlphaFoldDB" id="A0A0P1H098"/>
<name>A0A0P1H098_9RHOB</name>